<dbReference type="Proteomes" id="UP000095287">
    <property type="component" value="Unplaced"/>
</dbReference>
<organism evidence="1 2">
    <name type="scientific">Steinernema glaseri</name>
    <dbReference type="NCBI Taxonomy" id="37863"/>
    <lineage>
        <taxon>Eukaryota</taxon>
        <taxon>Metazoa</taxon>
        <taxon>Ecdysozoa</taxon>
        <taxon>Nematoda</taxon>
        <taxon>Chromadorea</taxon>
        <taxon>Rhabditida</taxon>
        <taxon>Tylenchina</taxon>
        <taxon>Panagrolaimomorpha</taxon>
        <taxon>Strongyloidoidea</taxon>
        <taxon>Steinernematidae</taxon>
        <taxon>Steinernema</taxon>
    </lineage>
</organism>
<evidence type="ECO:0000313" key="1">
    <source>
        <dbReference type="Proteomes" id="UP000095287"/>
    </source>
</evidence>
<sequence>MNMHQEAHMPPQHGALANIARASRAVVTVGRPVHSAGPYQLALDSTRKTKEIYFELRSRIRSQMPAHPRSCGSPIPRPH</sequence>
<dbReference type="WBParaSite" id="L893_g19364.t1">
    <property type="protein sequence ID" value="L893_g19364.t1"/>
    <property type="gene ID" value="L893_g19364"/>
</dbReference>
<proteinExistence type="predicted"/>
<accession>A0A1I7YSF2</accession>
<protein>
    <submittedName>
        <fullName evidence="2">Uncharacterized protein</fullName>
    </submittedName>
</protein>
<name>A0A1I7YSF2_9BILA</name>
<keyword evidence="1" id="KW-1185">Reference proteome</keyword>
<reference evidence="2" key="1">
    <citation type="submission" date="2016-11" db="UniProtKB">
        <authorList>
            <consortium name="WormBaseParasite"/>
        </authorList>
    </citation>
    <scope>IDENTIFICATION</scope>
</reference>
<evidence type="ECO:0000313" key="2">
    <source>
        <dbReference type="WBParaSite" id="L893_g19364.t1"/>
    </source>
</evidence>
<dbReference type="AlphaFoldDB" id="A0A1I7YSF2"/>